<keyword evidence="4 11" id="KW-1133">Transmembrane helix</keyword>
<dbReference type="Proteomes" id="UP000887566">
    <property type="component" value="Unplaced"/>
</dbReference>
<evidence type="ECO:0000256" key="9">
    <source>
        <dbReference type="RuleBase" id="RU000688"/>
    </source>
</evidence>
<evidence type="ECO:0000256" key="10">
    <source>
        <dbReference type="SAM" id="MobiDB-lite"/>
    </source>
</evidence>
<dbReference type="PROSITE" id="PS50262">
    <property type="entry name" value="G_PROTEIN_RECEP_F1_2"/>
    <property type="match status" value="1"/>
</dbReference>
<dbReference type="AlphaFoldDB" id="A0A914W4A1"/>
<evidence type="ECO:0000256" key="11">
    <source>
        <dbReference type="SAM" id="Phobius"/>
    </source>
</evidence>
<dbReference type="WBParaSite" id="PSAMB.scaffold3013size20037.g19959.t1">
    <property type="protein sequence ID" value="PSAMB.scaffold3013size20037.g19959.t1"/>
    <property type="gene ID" value="PSAMB.scaffold3013size20037.g19959"/>
</dbReference>
<dbReference type="GO" id="GO:0042277">
    <property type="term" value="F:peptide binding"/>
    <property type="evidence" value="ECO:0007669"/>
    <property type="project" value="TreeGrafter"/>
</dbReference>
<feature type="transmembrane region" description="Helical" evidence="11">
    <location>
        <begin position="112"/>
        <end position="133"/>
    </location>
</feature>
<dbReference type="InterPro" id="IPR017452">
    <property type="entry name" value="GPCR_Rhodpsn_7TM"/>
</dbReference>
<dbReference type="PANTHER" id="PTHR24229:SF100">
    <property type="entry name" value="G-PROTEIN COUPLED RECEPTORS FAMILY 1 PROFILE DOMAIN-CONTAINING PROTEIN"/>
    <property type="match status" value="1"/>
</dbReference>
<dbReference type="InterPro" id="IPR000276">
    <property type="entry name" value="GPCR_Rhodpsn"/>
</dbReference>
<dbReference type="PANTHER" id="PTHR24229">
    <property type="entry name" value="NEUROPEPTIDES RECEPTOR"/>
    <property type="match status" value="1"/>
</dbReference>
<feature type="transmembrane region" description="Helical" evidence="11">
    <location>
        <begin position="317"/>
        <end position="338"/>
    </location>
</feature>
<protein>
    <submittedName>
        <fullName evidence="14">G-protein coupled receptors family 1 profile domain-containing protein</fullName>
    </submittedName>
</protein>
<keyword evidence="5 9" id="KW-0297">G-protein coupled receptor</keyword>
<feature type="domain" description="G-protein coupled receptors family 1 profile" evidence="12">
    <location>
        <begin position="49"/>
        <end position="336"/>
    </location>
</feature>
<sequence>MVESTCNNSIVSINESNNCSSDIMGEPLELSDSIYIFVLPAIVLFGLIGNTVSLMIIYTTKLRTIPANQYLIVLTVSNSVFLLTLLCTLLKLDFVHVRICMIIEYLLATASYTSSWTITALTIERFLAIFYPLSRQNYGDMDRTSMLPLPWLFNLIMFGYLTEQEERPSGSRDVRQCLPRSGAWQVAIEVADLVLCYIIPCCIVVALNILVAKRLKTAALEQASFREGQHHSQQTSTTRGTDKRGRNREEQTTSAAQRTTYSRREFSGVLIVVPVVYLLLNTPFNMVTIASLCSAYGFNYTLFEIDDGSSHELLMFFYNGAHYLYYLNFATDFLVYAFSSRHFRRAAMTSWRRIFEPKWQQSRASISRAFTLLSVRRTNATLLPDSTRNERNTNVRELRVLRSADTVETSC</sequence>
<evidence type="ECO:0000256" key="8">
    <source>
        <dbReference type="ARBA" id="ARBA00023224"/>
    </source>
</evidence>
<feature type="region of interest" description="Disordered" evidence="10">
    <location>
        <begin position="226"/>
        <end position="257"/>
    </location>
</feature>
<evidence type="ECO:0000313" key="14">
    <source>
        <dbReference type="WBParaSite" id="PSAMB.scaffold3013size20037.g19959.t1"/>
    </source>
</evidence>
<keyword evidence="8 9" id="KW-0807">Transducer</keyword>
<evidence type="ECO:0000256" key="3">
    <source>
        <dbReference type="ARBA" id="ARBA00022692"/>
    </source>
</evidence>
<dbReference type="SUPFAM" id="SSF81321">
    <property type="entry name" value="Family A G protein-coupled receptor-like"/>
    <property type="match status" value="1"/>
</dbReference>
<evidence type="ECO:0000256" key="2">
    <source>
        <dbReference type="ARBA" id="ARBA00022475"/>
    </source>
</evidence>
<evidence type="ECO:0000256" key="6">
    <source>
        <dbReference type="ARBA" id="ARBA00023136"/>
    </source>
</evidence>
<feature type="transmembrane region" description="Helical" evidence="11">
    <location>
        <begin position="34"/>
        <end position="58"/>
    </location>
</feature>
<evidence type="ECO:0000256" key="4">
    <source>
        <dbReference type="ARBA" id="ARBA00022989"/>
    </source>
</evidence>
<feature type="transmembrane region" description="Helical" evidence="11">
    <location>
        <begin position="145"/>
        <end position="162"/>
    </location>
</feature>
<dbReference type="PRINTS" id="PR00237">
    <property type="entry name" value="GPCRRHODOPSN"/>
</dbReference>
<organism evidence="13 14">
    <name type="scientific">Plectus sambesii</name>
    <dbReference type="NCBI Taxonomy" id="2011161"/>
    <lineage>
        <taxon>Eukaryota</taxon>
        <taxon>Metazoa</taxon>
        <taxon>Ecdysozoa</taxon>
        <taxon>Nematoda</taxon>
        <taxon>Chromadorea</taxon>
        <taxon>Plectida</taxon>
        <taxon>Plectina</taxon>
        <taxon>Plectoidea</taxon>
        <taxon>Plectidae</taxon>
        <taxon>Plectus</taxon>
    </lineage>
</organism>
<dbReference type="Pfam" id="PF00001">
    <property type="entry name" value="7tm_1"/>
    <property type="match status" value="1"/>
</dbReference>
<keyword evidence="3 9" id="KW-0812">Transmembrane</keyword>
<reference evidence="14" key="1">
    <citation type="submission" date="2022-11" db="UniProtKB">
        <authorList>
            <consortium name="WormBaseParasite"/>
        </authorList>
    </citation>
    <scope>IDENTIFICATION</scope>
</reference>
<feature type="transmembrane region" description="Helical" evidence="11">
    <location>
        <begin position="70"/>
        <end position="92"/>
    </location>
</feature>
<comment type="subcellular location">
    <subcellularLocation>
        <location evidence="1">Cell membrane</location>
        <topology evidence="1">Multi-pass membrane protein</topology>
    </subcellularLocation>
</comment>
<keyword evidence="7 9" id="KW-0675">Receptor</keyword>
<feature type="transmembrane region" description="Helical" evidence="11">
    <location>
        <begin position="268"/>
        <end position="297"/>
    </location>
</feature>
<name>A0A914W4A1_9BILA</name>
<dbReference type="Gene3D" id="1.20.1070.10">
    <property type="entry name" value="Rhodopsin 7-helix transmembrane proteins"/>
    <property type="match status" value="1"/>
</dbReference>
<accession>A0A914W4A1</accession>
<evidence type="ECO:0000256" key="1">
    <source>
        <dbReference type="ARBA" id="ARBA00004651"/>
    </source>
</evidence>
<dbReference type="PROSITE" id="PS00237">
    <property type="entry name" value="G_PROTEIN_RECEP_F1_1"/>
    <property type="match status" value="1"/>
</dbReference>
<comment type="similarity">
    <text evidence="9">Belongs to the G-protein coupled receptor 1 family.</text>
</comment>
<dbReference type="GO" id="GO:0043005">
    <property type="term" value="C:neuron projection"/>
    <property type="evidence" value="ECO:0007669"/>
    <property type="project" value="TreeGrafter"/>
</dbReference>
<keyword evidence="2" id="KW-1003">Cell membrane</keyword>
<dbReference type="GO" id="GO:0004930">
    <property type="term" value="F:G protein-coupled receptor activity"/>
    <property type="evidence" value="ECO:0007669"/>
    <property type="project" value="UniProtKB-KW"/>
</dbReference>
<evidence type="ECO:0000313" key="13">
    <source>
        <dbReference type="Proteomes" id="UP000887566"/>
    </source>
</evidence>
<evidence type="ECO:0000256" key="5">
    <source>
        <dbReference type="ARBA" id="ARBA00023040"/>
    </source>
</evidence>
<keyword evidence="6 11" id="KW-0472">Membrane</keyword>
<keyword evidence="13" id="KW-1185">Reference proteome</keyword>
<evidence type="ECO:0000256" key="7">
    <source>
        <dbReference type="ARBA" id="ARBA00023170"/>
    </source>
</evidence>
<feature type="transmembrane region" description="Helical" evidence="11">
    <location>
        <begin position="182"/>
        <end position="211"/>
    </location>
</feature>
<proteinExistence type="inferred from homology"/>
<dbReference type="GO" id="GO:0005886">
    <property type="term" value="C:plasma membrane"/>
    <property type="evidence" value="ECO:0007669"/>
    <property type="project" value="UniProtKB-SubCell"/>
</dbReference>
<feature type="compositionally biased region" description="Basic and acidic residues" evidence="10">
    <location>
        <begin position="240"/>
        <end position="251"/>
    </location>
</feature>
<evidence type="ECO:0000259" key="12">
    <source>
        <dbReference type="PROSITE" id="PS50262"/>
    </source>
</evidence>